<dbReference type="OrthoDB" id="6307329at2"/>
<dbReference type="PANTHER" id="PTHR22916:SF3">
    <property type="entry name" value="UDP-GLCNAC:BETAGAL BETA-1,3-N-ACETYLGLUCOSAMINYLTRANSFERASE-LIKE PROTEIN 1"/>
    <property type="match status" value="1"/>
</dbReference>
<organism evidence="2 3">
    <name type="scientific">Seonamhaeicola maritimus</name>
    <dbReference type="NCBI Taxonomy" id="2591822"/>
    <lineage>
        <taxon>Bacteria</taxon>
        <taxon>Pseudomonadati</taxon>
        <taxon>Bacteroidota</taxon>
        <taxon>Flavobacteriia</taxon>
        <taxon>Flavobacteriales</taxon>
        <taxon>Flavobacteriaceae</taxon>
    </lineage>
</organism>
<accession>A0A5C7GDH4</accession>
<keyword evidence="2" id="KW-0808">Transferase</keyword>
<name>A0A5C7GDH4_9FLAO</name>
<reference evidence="2 3" key="1">
    <citation type="submission" date="2019-08" db="EMBL/GenBank/DDBJ databases">
        <title>Seonamhaeicola sediminis sp. nov., isolated from marine sediment.</title>
        <authorList>
            <person name="Cao W.R."/>
        </authorList>
    </citation>
    <scope>NUCLEOTIDE SEQUENCE [LARGE SCALE GENOMIC DNA]</scope>
    <source>
        <strain evidence="2 3">1505</strain>
    </source>
</reference>
<gene>
    <name evidence="2" type="ORF">FUA22_18230</name>
</gene>
<evidence type="ECO:0000313" key="2">
    <source>
        <dbReference type="EMBL" id="TXG34556.1"/>
    </source>
</evidence>
<dbReference type="SUPFAM" id="SSF53448">
    <property type="entry name" value="Nucleotide-diphospho-sugar transferases"/>
    <property type="match status" value="1"/>
</dbReference>
<dbReference type="RefSeq" id="WP_147770041.1">
    <property type="nucleotide sequence ID" value="NZ_VRKQ01000024.1"/>
</dbReference>
<dbReference type="CDD" id="cd00761">
    <property type="entry name" value="Glyco_tranf_GTA_type"/>
    <property type="match status" value="1"/>
</dbReference>
<protein>
    <submittedName>
        <fullName evidence="2">Glycosyltransferase family 2 protein</fullName>
    </submittedName>
</protein>
<dbReference type="Pfam" id="PF00535">
    <property type="entry name" value="Glycos_transf_2"/>
    <property type="match status" value="1"/>
</dbReference>
<dbReference type="GO" id="GO:0016758">
    <property type="term" value="F:hexosyltransferase activity"/>
    <property type="evidence" value="ECO:0007669"/>
    <property type="project" value="UniProtKB-ARBA"/>
</dbReference>
<dbReference type="Proteomes" id="UP000321080">
    <property type="component" value="Unassembled WGS sequence"/>
</dbReference>
<feature type="domain" description="Glycosyltransferase 2-like" evidence="1">
    <location>
        <begin position="5"/>
        <end position="106"/>
    </location>
</feature>
<dbReference type="InterPro" id="IPR029044">
    <property type="entry name" value="Nucleotide-diphossugar_trans"/>
</dbReference>
<evidence type="ECO:0000259" key="1">
    <source>
        <dbReference type="Pfam" id="PF00535"/>
    </source>
</evidence>
<dbReference type="AlphaFoldDB" id="A0A5C7GDH4"/>
<dbReference type="PANTHER" id="PTHR22916">
    <property type="entry name" value="GLYCOSYLTRANSFERASE"/>
    <property type="match status" value="1"/>
</dbReference>
<keyword evidence="3" id="KW-1185">Reference proteome</keyword>
<dbReference type="InterPro" id="IPR001173">
    <property type="entry name" value="Glyco_trans_2-like"/>
</dbReference>
<sequence length="304" mass="35841">MPLFSVIIPLYNKEKFIKNTLNSVINQTFKDFELIIINDGSTDKSLKIASEFKDKRIQIVNQKNSGLCTSRNNGIKLAKGDYIAFLDADDLWFEDFLETIYTLITIHKTHKIFATNVALLYPNVTAILKANNFDIGHVKVITNYFRLLKNIMGPSSLVIKKSVFKKTGNFDETINYGEEDDFYIRCFSLYNLIYYTGHKTYYRTGIKNQLTAPNKGFVRKIPDYEKYLSNNQSQDLKKFVDFVHFRLVVLFKMERNKEKVRFYKEKITVSNLNSIQKIKYFLPTNLFYITKRIYLWFSIRLTHF</sequence>
<dbReference type="EMBL" id="VRKQ01000024">
    <property type="protein sequence ID" value="TXG34556.1"/>
    <property type="molecule type" value="Genomic_DNA"/>
</dbReference>
<comment type="caution">
    <text evidence="2">The sequence shown here is derived from an EMBL/GenBank/DDBJ whole genome shotgun (WGS) entry which is preliminary data.</text>
</comment>
<evidence type="ECO:0000313" key="3">
    <source>
        <dbReference type="Proteomes" id="UP000321080"/>
    </source>
</evidence>
<proteinExistence type="predicted"/>
<dbReference type="Gene3D" id="3.90.550.10">
    <property type="entry name" value="Spore Coat Polysaccharide Biosynthesis Protein SpsA, Chain A"/>
    <property type="match status" value="1"/>
</dbReference>